<feature type="chain" id="PRO_5009023527" description="Outer membrane protein assembly factor BamE" evidence="5">
    <location>
        <begin position="17"/>
        <end position="107"/>
    </location>
</feature>
<dbReference type="GO" id="GO:0030674">
    <property type="term" value="F:protein-macromolecule adaptor activity"/>
    <property type="evidence" value="ECO:0007669"/>
    <property type="project" value="TreeGrafter"/>
</dbReference>
<evidence type="ECO:0000259" key="6">
    <source>
        <dbReference type="Pfam" id="PF04355"/>
    </source>
</evidence>
<evidence type="ECO:0000256" key="2">
    <source>
        <dbReference type="ARBA" id="ARBA00023136"/>
    </source>
</evidence>
<comment type="subcellular location">
    <subcellularLocation>
        <location evidence="4">Cell outer membrane</location>
        <topology evidence="4">Lipid-anchor</topology>
    </subcellularLocation>
</comment>
<dbReference type="PROSITE" id="PS51257">
    <property type="entry name" value="PROKAR_LIPOPROTEIN"/>
    <property type="match status" value="1"/>
</dbReference>
<dbReference type="AlphaFoldDB" id="W0DKC2"/>
<sequence>MLKILISIAVTASLLAACNVPSFRLDVQQGNAIDDDKVAQLREGMTARQVAFLLGTPQVKGTFVREDRWDYVYYHRPGRGASELRRVSVFFDHGRVARIEDTQAPGG</sequence>
<dbReference type="PANTHER" id="PTHR37482">
    <property type="entry name" value="OUTER MEMBRANE PROTEIN ASSEMBLY FACTOR BAME"/>
    <property type="match status" value="1"/>
</dbReference>
<dbReference type="GO" id="GO:0051205">
    <property type="term" value="P:protein insertion into membrane"/>
    <property type="evidence" value="ECO:0007669"/>
    <property type="project" value="UniProtKB-UniRule"/>
</dbReference>
<evidence type="ECO:0000256" key="3">
    <source>
        <dbReference type="ARBA" id="ARBA00023237"/>
    </source>
</evidence>
<evidence type="ECO:0000256" key="4">
    <source>
        <dbReference type="HAMAP-Rule" id="MF_00925"/>
    </source>
</evidence>
<dbReference type="RefSeq" id="WP_006748521.1">
    <property type="nucleotide sequence ID" value="NZ_CP007029.1"/>
</dbReference>
<feature type="domain" description="Outer membrane protein assembly factor BamE" evidence="6">
    <location>
        <begin position="30"/>
        <end position="100"/>
    </location>
</feature>
<dbReference type="Proteomes" id="UP000005289">
    <property type="component" value="Chromosome"/>
</dbReference>
<evidence type="ECO:0000313" key="7">
    <source>
        <dbReference type="EMBL" id="AHE99049.1"/>
    </source>
</evidence>
<proteinExistence type="inferred from homology"/>
<dbReference type="GO" id="GO:1990063">
    <property type="term" value="C:Bam protein complex"/>
    <property type="evidence" value="ECO:0007669"/>
    <property type="project" value="TreeGrafter"/>
</dbReference>
<comment type="subunit">
    <text evidence="4">Part of the Bam complex.</text>
</comment>
<dbReference type="InterPro" id="IPR026592">
    <property type="entry name" value="BamE"/>
</dbReference>
<gene>
    <name evidence="4" type="primary">bamE</name>
    <name evidence="7" type="ORF">THITH_13155</name>
</gene>
<accession>W0DKC2</accession>
<dbReference type="KEGG" id="tti:THITH_13155"/>
<comment type="function">
    <text evidence="4">Part of the outer membrane protein assembly complex, which is involved in assembly and insertion of beta-barrel proteins into the outer membrane.</text>
</comment>
<dbReference type="Gene3D" id="3.30.1450.10">
    <property type="match status" value="1"/>
</dbReference>
<dbReference type="EMBL" id="CP007029">
    <property type="protein sequence ID" value="AHE99049.1"/>
    <property type="molecule type" value="Genomic_DNA"/>
</dbReference>
<feature type="signal peptide" evidence="5">
    <location>
        <begin position="1"/>
        <end position="16"/>
    </location>
</feature>
<protein>
    <recommendedName>
        <fullName evidence="4">Outer membrane protein assembly factor BamE</fullName>
    </recommendedName>
</protein>
<reference evidence="7 8" key="1">
    <citation type="submission" date="2013-12" db="EMBL/GenBank/DDBJ databases">
        <authorList>
            <consortium name="DOE Joint Genome Institute"/>
            <person name="Muyzer G."/>
            <person name="Huntemann M."/>
            <person name="Han J."/>
            <person name="Chen A."/>
            <person name="Kyrpides N."/>
            <person name="Mavromatis K."/>
            <person name="Markowitz V."/>
            <person name="Palaniappan K."/>
            <person name="Ivanova N."/>
            <person name="Schaumberg A."/>
            <person name="Pati A."/>
            <person name="Liolios K."/>
            <person name="Nordberg H.P."/>
            <person name="Cantor M.N."/>
            <person name="Hua S.X."/>
            <person name="Woyke T."/>
        </authorList>
    </citation>
    <scope>NUCLEOTIDE SEQUENCE [LARGE SCALE GENOMIC DNA]</scope>
    <source>
        <strain evidence="7 8">ARh 1</strain>
    </source>
</reference>
<evidence type="ECO:0000313" key="8">
    <source>
        <dbReference type="Proteomes" id="UP000005289"/>
    </source>
</evidence>
<dbReference type="OrthoDB" id="9808250at2"/>
<evidence type="ECO:0000256" key="5">
    <source>
        <dbReference type="SAM" id="SignalP"/>
    </source>
</evidence>
<dbReference type="InterPro" id="IPR037873">
    <property type="entry name" value="BamE-like"/>
</dbReference>
<organism evidence="7 8">
    <name type="scientific">Thioalkalivibrio paradoxus ARh 1</name>
    <dbReference type="NCBI Taxonomy" id="713585"/>
    <lineage>
        <taxon>Bacteria</taxon>
        <taxon>Pseudomonadati</taxon>
        <taxon>Pseudomonadota</taxon>
        <taxon>Gammaproteobacteria</taxon>
        <taxon>Chromatiales</taxon>
        <taxon>Ectothiorhodospiraceae</taxon>
        <taxon>Thioalkalivibrio</taxon>
    </lineage>
</organism>
<keyword evidence="3 4" id="KW-0998">Cell outer membrane</keyword>
<dbReference type="HOGENOM" id="CLU_083835_4_0_6"/>
<dbReference type="Pfam" id="PF04355">
    <property type="entry name" value="BamE"/>
    <property type="match status" value="1"/>
</dbReference>
<dbReference type="HAMAP" id="MF_00925">
    <property type="entry name" value="OM_assembly_BamE"/>
    <property type="match status" value="1"/>
</dbReference>
<name>W0DKC2_9GAMM</name>
<dbReference type="GO" id="GO:0043165">
    <property type="term" value="P:Gram-negative-bacterium-type cell outer membrane assembly"/>
    <property type="evidence" value="ECO:0007669"/>
    <property type="project" value="UniProtKB-UniRule"/>
</dbReference>
<dbReference type="PANTHER" id="PTHR37482:SF1">
    <property type="entry name" value="OUTER MEMBRANE PROTEIN ASSEMBLY FACTOR BAME"/>
    <property type="match status" value="1"/>
</dbReference>
<dbReference type="InterPro" id="IPR007450">
    <property type="entry name" value="BamE_dom"/>
</dbReference>
<keyword evidence="4" id="KW-0449">Lipoprotein</keyword>
<keyword evidence="2 4" id="KW-0472">Membrane</keyword>
<keyword evidence="4" id="KW-0564">Palmitate</keyword>
<dbReference type="STRING" id="713585.THITH_13155"/>
<keyword evidence="1 4" id="KW-0732">Signal</keyword>
<comment type="similarity">
    <text evidence="4">Belongs to the BamE family.</text>
</comment>
<keyword evidence="8" id="KW-1185">Reference proteome</keyword>
<evidence type="ECO:0000256" key="1">
    <source>
        <dbReference type="ARBA" id="ARBA00022729"/>
    </source>
</evidence>